<proteinExistence type="predicted"/>
<organism evidence="1 2">
    <name type="scientific">Mycobacterium kansasii 662</name>
    <dbReference type="NCBI Taxonomy" id="1299326"/>
    <lineage>
        <taxon>Bacteria</taxon>
        <taxon>Bacillati</taxon>
        <taxon>Actinomycetota</taxon>
        <taxon>Actinomycetes</taxon>
        <taxon>Mycobacteriales</taxon>
        <taxon>Mycobacteriaceae</taxon>
        <taxon>Mycobacterium</taxon>
    </lineage>
</organism>
<comment type="caution">
    <text evidence="1">The sequence shown here is derived from an EMBL/GenBank/DDBJ whole genome shotgun (WGS) entry which is preliminary data.</text>
</comment>
<dbReference type="AlphaFoldDB" id="X7XW89"/>
<gene>
    <name evidence="1" type="ORF">I545_6742</name>
</gene>
<protein>
    <submittedName>
        <fullName evidence="1">Uncharacterized protein</fullName>
    </submittedName>
</protein>
<dbReference type="PATRIC" id="fig|1299326.3.peg.6476"/>
<reference evidence="1 2" key="1">
    <citation type="submission" date="2013-12" db="EMBL/GenBank/DDBJ databases">
        <authorList>
            <person name="Brown-Elliot B."/>
            <person name="Wallace R."/>
            <person name="Lenaerts A."/>
            <person name="Ordway D."/>
            <person name="DeGroote M.A."/>
            <person name="Parker T."/>
            <person name="Sizemore C."/>
            <person name="Tallon L.J."/>
            <person name="Sadzewicz L.K."/>
            <person name="Sengamalay N."/>
            <person name="Fraser C.M."/>
            <person name="Hine E."/>
            <person name="Shefchek K.A."/>
            <person name="Das S.P."/>
            <person name="Tettelin H."/>
        </authorList>
    </citation>
    <scope>NUCLEOTIDE SEQUENCE [LARGE SCALE GENOMIC DNA]</scope>
    <source>
        <strain evidence="1 2">662</strain>
    </source>
</reference>
<evidence type="ECO:0000313" key="2">
    <source>
        <dbReference type="Proteomes" id="UP000020561"/>
    </source>
</evidence>
<dbReference type="Proteomes" id="UP000020561">
    <property type="component" value="Unassembled WGS sequence"/>
</dbReference>
<accession>X7XW89</accession>
<sequence length="67" mass="7345">MGEGFSQMMKGSKQAASKWRRALGGNRALEDALAYAQQRRASVSDLEASAVATIWPTWQPNSRPHAN</sequence>
<dbReference type="EMBL" id="JAOA01000027">
    <property type="protein sequence ID" value="ETZ99088.1"/>
    <property type="molecule type" value="Genomic_DNA"/>
</dbReference>
<evidence type="ECO:0000313" key="1">
    <source>
        <dbReference type="EMBL" id="ETZ99088.1"/>
    </source>
</evidence>
<name>X7XW89_MYCKA</name>